<dbReference type="EMBL" id="FQTV01000014">
    <property type="protein sequence ID" value="SHF82434.1"/>
    <property type="molecule type" value="Genomic_DNA"/>
</dbReference>
<evidence type="ECO:0000313" key="1">
    <source>
        <dbReference type="EMBL" id="SHF82434.1"/>
    </source>
</evidence>
<dbReference type="InterPro" id="IPR006311">
    <property type="entry name" value="TAT_signal"/>
</dbReference>
<dbReference type="SUPFAM" id="SSF48208">
    <property type="entry name" value="Six-hairpin glycosidases"/>
    <property type="match status" value="1"/>
</dbReference>
<dbReference type="NCBIfam" id="TIGR01409">
    <property type="entry name" value="TAT_signal_seq"/>
    <property type="match status" value="1"/>
</dbReference>
<organism evidence="1 2">
    <name type="scientific">Bacteroides luti</name>
    <dbReference type="NCBI Taxonomy" id="1297750"/>
    <lineage>
        <taxon>Bacteria</taxon>
        <taxon>Pseudomonadati</taxon>
        <taxon>Bacteroidota</taxon>
        <taxon>Bacteroidia</taxon>
        <taxon>Bacteroidales</taxon>
        <taxon>Bacteroidaceae</taxon>
        <taxon>Bacteroides</taxon>
    </lineage>
</organism>
<dbReference type="PANTHER" id="PTHR31047">
    <property type="entry name" value="MEIOTICALLY UP-REGULATED GENE 157 PROTEIN"/>
    <property type="match status" value="1"/>
</dbReference>
<dbReference type="GO" id="GO:0005975">
    <property type="term" value="P:carbohydrate metabolic process"/>
    <property type="evidence" value="ECO:0007669"/>
    <property type="project" value="InterPro"/>
</dbReference>
<dbReference type="SMART" id="SM01149">
    <property type="entry name" value="DUF1237"/>
    <property type="match status" value="1"/>
</dbReference>
<dbReference type="RefSeq" id="WP_073403074.1">
    <property type="nucleotide sequence ID" value="NZ_FQTV01000014.1"/>
</dbReference>
<evidence type="ECO:0000313" key="2">
    <source>
        <dbReference type="Proteomes" id="UP000184509"/>
    </source>
</evidence>
<gene>
    <name evidence="1" type="ORF">SAMN05444405_11477</name>
</gene>
<proteinExistence type="predicted"/>
<name>A0A1M5ETD3_9BACE</name>
<dbReference type="InterPro" id="IPR019546">
    <property type="entry name" value="TAT_signal_bac_arc"/>
</dbReference>
<dbReference type="OrthoDB" id="181472at2"/>
<accession>A0A1M5ETD3</accession>
<dbReference type="STRING" id="1297750.SAMN05444405_11477"/>
<dbReference type="InterPro" id="IPR008928">
    <property type="entry name" value="6-hairpin_glycosidase_sf"/>
</dbReference>
<dbReference type="InterPro" id="IPR012341">
    <property type="entry name" value="6hp_glycosidase-like_sf"/>
</dbReference>
<reference evidence="1 2" key="1">
    <citation type="submission" date="2016-11" db="EMBL/GenBank/DDBJ databases">
        <authorList>
            <person name="Jaros S."/>
            <person name="Januszkiewicz K."/>
            <person name="Wedrychowicz H."/>
        </authorList>
    </citation>
    <scope>NUCLEOTIDE SEQUENCE [LARGE SCALE GENOMIC DNA]</scope>
    <source>
        <strain evidence="1 2">DSM 26991</strain>
    </source>
</reference>
<dbReference type="PROSITE" id="PS51318">
    <property type="entry name" value="TAT"/>
    <property type="match status" value="1"/>
</dbReference>
<sequence>MTSRRDFLKKGGLGLASLALGGTLDSYGKAVSGIFAEKNYISQRPELAKRQFTSKAVEEAIVRVKKKIKDPKLAWMFENCYPNTLDTTVHFKMIGNRPDTVVYTGDIHAMWLRDSVGQTLPYLQLVEKDPQLKLMFQGLINRQNQCILIDPYANAFNEGPTGSEWDSDLTNMKPELHERKWEIDSLCFPIRLAYNYWKKTGDTSVFDSTWEKAMHAVVRTFKEQQRKDGLGPYKFQRKTEKQLDTQSNDGYGSPVKPVGLIVSTFRPSDDASTFGFLIPSNLFAVKSLKQLAEILRSVKNDTAFANECEALADEVMAAINKYAIIEHPKYGKIYAYEIDGFGGVLLMDDANVPGLLSLPYLDCVSVNDEIYQNTRKFVWSEDNPYFFKGTAGEGIGGPHVSHVGLSMIWPLSIIIKAMTTSDDNEIKACIKMLRDTDADTGFMHESFDKNDPKNYTRSWFAWLNSTFGELIMKLDKENKLYLLS</sequence>
<dbReference type="PANTHER" id="PTHR31047:SF0">
    <property type="entry name" value="MEIOTICALLY UP-REGULATED GENE 157 PROTEIN"/>
    <property type="match status" value="1"/>
</dbReference>
<evidence type="ECO:0008006" key="3">
    <source>
        <dbReference type="Google" id="ProtNLM"/>
    </source>
</evidence>
<protein>
    <recommendedName>
        <fullName evidence="3">Tat (Twin-arginine translocation) pathway signal sequence</fullName>
    </recommendedName>
</protein>
<keyword evidence="2" id="KW-1185">Reference proteome</keyword>
<dbReference type="Proteomes" id="UP000184509">
    <property type="component" value="Unassembled WGS sequence"/>
</dbReference>
<dbReference type="Gene3D" id="1.50.10.10">
    <property type="match status" value="1"/>
</dbReference>
<dbReference type="PIRSF" id="PIRSF028846">
    <property type="entry name" value="UCP028846"/>
    <property type="match status" value="1"/>
</dbReference>
<dbReference type="AlphaFoldDB" id="A0A1M5ETD3"/>
<dbReference type="InterPro" id="IPR008313">
    <property type="entry name" value="GH125"/>
</dbReference>
<dbReference type="Pfam" id="PF06824">
    <property type="entry name" value="Glyco_hydro_125"/>
    <property type="match status" value="1"/>
</dbReference>